<accession>A0AA85BWH6</accession>
<dbReference type="InterPro" id="IPR027996">
    <property type="entry name" value="TEDC1_dom"/>
</dbReference>
<dbReference type="Pfam" id="PF14970">
    <property type="entry name" value="TEDC1"/>
    <property type="match status" value="1"/>
</dbReference>
<dbReference type="WBParaSite" id="SMTH1_81140.1">
    <property type="protein sequence ID" value="SMTH1_81140.1"/>
    <property type="gene ID" value="SMTH1_81140"/>
</dbReference>
<proteinExistence type="predicted"/>
<name>A0AA85BWH6_9TREM</name>
<dbReference type="AlphaFoldDB" id="A0AA85BWH6"/>
<sequence length="233" mass="27067">MRDFLKLSIERPRLLPPSHYWILLDSNALRQHIHNVQKSVSKLHLLLSWRDVNHRFWQWIRSILIVHENNLAETLPNKWVSDSACGFIELVTRLCSSMSHFNVEYSHLLDDAKSSLCKNLILHESFDSTEDILSCIHKELLILTDLVMCANFPTDTGLMPYNFRYNIVNDEKEPSEKEDKFGLNFTLEDECAKLKLMVDKLKTEYEGVKYNLAQELQKAGADVLPGAVFLYNN</sequence>
<feature type="domain" description="Tubulin epsilon and delta complex protein 1" evidence="1">
    <location>
        <begin position="22"/>
        <end position="64"/>
    </location>
</feature>
<reference evidence="3" key="1">
    <citation type="submission" date="2023-11" db="UniProtKB">
        <authorList>
            <consortium name="WormBaseParasite"/>
        </authorList>
    </citation>
    <scope>IDENTIFICATION</scope>
</reference>
<dbReference type="Proteomes" id="UP000050791">
    <property type="component" value="Unassembled WGS sequence"/>
</dbReference>
<protein>
    <recommendedName>
        <fullName evidence="1">Tubulin epsilon and delta complex protein 1 domain-containing protein</fullName>
    </recommendedName>
</protein>
<evidence type="ECO:0000259" key="1">
    <source>
        <dbReference type="Pfam" id="PF14970"/>
    </source>
</evidence>
<organism evidence="2 3">
    <name type="scientific">Schistosoma mattheei</name>
    <dbReference type="NCBI Taxonomy" id="31246"/>
    <lineage>
        <taxon>Eukaryota</taxon>
        <taxon>Metazoa</taxon>
        <taxon>Spiralia</taxon>
        <taxon>Lophotrochozoa</taxon>
        <taxon>Platyhelminthes</taxon>
        <taxon>Trematoda</taxon>
        <taxon>Digenea</taxon>
        <taxon>Strigeidida</taxon>
        <taxon>Schistosomatoidea</taxon>
        <taxon>Schistosomatidae</taxon>
        <taxon>Schistosoma</taxon>
    </lineage>
</organism>
<evidence type="ECO:0000313" key="3">
    <source>
        <dbReference type="WBParaSite" id="SMTH1_81140.1"/>
    </source>
</evidence>
<evidence type="ECO:0000313" key="2">
    <source>
        <dbReference type="Proteomes" id="UP000050791"/>
    </source>
</evidence>